<dbReference type="PROSITE" id="PS51196">
    <property type="entry name" value="SECA_MOTOR_DEAD"/>
    <property type="match status" value="1"/>
</dbReference>
<dbReference type="GO" id="GO:0016020">
    <property type="term" value="C:membrane"/>
    <property type="evidence" value="ECO:0007669"/>
    <property type="project" value="InterPro"/>
</dbReference>
<dbReference type="Proteomes" id="UP000887578">
    <property type="component" value="Unplaced"/>
</dbReference>
<dbReference type="InterPro" id="IPR000185">
    <property type="entry name" value="SecA"/>
</dbReference>
<dbReference type="Gene3D" id="3.40.50.300">
    <property type="entry name" value="P-loop containing nucleotide triphosphate hydrolases"/>
    <property type="match status" value="2"/>
</dbReference>
<evidence type="ECO:0000313" key="7">
    <source>
        <dbReference type="WBParaSite" id="PDA_v2.g31062.t1"/>
    </source>
</evidence>
<dbReference type="InterPro" id="IPR011115">
    <property type="entry name" value="SecA_DEAD"/>
</dbReference>
<dbReference type="PANTHER" id="PTHR30612">
    <property type="entry name" value="SECA INNER MEMBRANE COMPONENT OF SEC PROTEIN SECRETION SYSTEM"/>
    <property type="match status" value="1"/>
</dbReference>
<dbReference type="SUPFAM" id="SSF81767">
    <property type="entry name" value="Pre-protein crosslinking domain of SecA"/>
    <property type="match status" value="1"/>
</dbReference>
<dbReference type="Gene3D" id="3.90.1440.10">
    <property type="entry name" value="SecA, preprotein cross-linking domain"/>
    <property type="match status" value="1"/>
</dbReference>
<dbReference type="GO" id="GO:0006886">
    <property type="term" value="P:intracellular protein transport"/>
    <property type="evidence" value="ECO:0007669"/>
    <property type="project" value="InterPro"/>
</dbReference>
<feature type="domain" description="Helicase C-terminal" evidence="4">
    <location>
        <begin position="429"/>
        <end position="600"/>
    </location>
</feature>
<dbReference type="InterPro" id="IPR027417">
    <property type="entry name" value="P-loop_NTPase"/>
</dbReference>
<evidence type="ECO:0000256" key="2">
    <source>
        <dbReference type="ARBA" id="ARBA00022927"/>
    </source>
</evidence>
<proteinExistence type="predicted"/>
<dbReference type="InterPro" id="IPR036670">
    <property type="entry name" value="SecA_X-link_sf"/>
</dbReference>
<evidence type="ECO:0000256" key="3">
    <source>
        <dbReference type="ARBA" id="ARBA00023010"/>
    </source>
</evidence>
<evidence type="ECO:0000259" key="4">
    <source>
        <dbReference type="PROSITE" id="PS51194"/>
    </source>
</evidence>
<reference evidence="7" key="1">
    <citation type="submission" date="2022-11" db="UniProtKB">
        <authorList>
            <consortium name="WormBaseParasite"/>
        </authorList>
    </citation>
    <scope>IDENTIFICATION</scope>
</reference>
<keyword evidence="1" id="KW-0963">Cytoplasm</keyword>
<keyword evidence="2" id="KW-0653">Protein transport</keyword>
<feature type="domain" description="SecA family profile" evidence="5">
    <location>
        <begin position="1"/>
        <end position="597"/>
    </location>
</feature>
<dbReference type="PANTHER" id="PTHR30612:SF0">
    <property type="entry name" value="CHLOROPLAST PROTEIN-TRANSPORTING ATPASE"/>
    <property type="match status" value="1"/>
</dbReference>
<keyword evidence="2" id="KW-0813">Transport</keyword>
<dbReference type="Pfam" id="PF07517">
    <property type="entry name" value="SecA_DEAD"/>
    <property type="match status" value="1"/>
</dbReference>
<dbReference type="PROSITE" id="PS51194">
    <property type="entry name" value="HELICASE_CTER"/>
    <property type="match status" value="1"/>
</dbReference>
<evidence type="ECO:0000313" key="6">
    <source>
        <dbReference type="Proteomes" id="UP000887578"/>
    </source>
</evidence>
<sequence length="620" mass="70714">MALLNICCDHINENSNGVLQQISTGEGKSLIVVCLSIILVLNNTSVNIVTSSPILAKREIESPSPTGNYDLYQIFGIKAGHICYTSSAKCQAIYRNASVIYGDLASFQRHYLTDDFYGTNIRQNQKFDNVIVDEVDSLLLDNDLNILYLSHNLSDFALLQPFLVKIWQLVSLRLSDEKNMITDMDFYQNLYCTIFPVINWENFDEMIDISKEEAERLKGILIKCQITDRKGTLITKISVLKEKLQNLVISNSIKNRLLNLLEKLKRSCKINVPEHLSSFIKNHLKEYINSAEIAYYLQEGIAYQIEIDSTLNGIEPKIVIIDQYTGIDLVRTQWSKGLQQFIELKHGLALSNIALKAIFISNVEFFKKFKRIFGYSGTLGATYSEAFGNNTEMVAFNQYYGLEKFVLPSSKPKRLYEEPSIIAETKGEYFTNIYNEINEKLTNGRSILVIAKSIKENEEIAENVKSVAKECLSKEFLVPYNDAIIYKRDNENFEYGYGIKLLPEKTIIFSTTLAGRGMDIKLTQNLINAGGLHVILTYLPENSRIEEQAFGRAGRFGNSGTARLIIFDDNPNCNHKSSILELKYMRDLNYELKYLINKAMFEEEIWVKQIALVSYFLGPN</sequence>
<keyword evidence="6" id="KW-1185">Reference proteome</keyword>
<keyword evidence="3" id="KW-0811">Translocation</keyword>
<evidence type="ECO:0000259" key="5">
    <source>
        <dbReference type="PROSITE" id="PS51196"/>
    </source>
</evidence>
<dbReference type="WBParaSite" id="PDA_v2.g31062.t1">
    <property type="protein sequence ID" value="PDA_v2.g31062.t1"/>
    <property type="gene ID" value="PDA_v2.g31062"/>
</dbReference>
<dbReference type="GO" id="GO:0006605">
    <property type="term" value="P:protein targeting"/>
    <property type="evidence" value="ECO:0007669"/>
    <property type="project" value="InterPro"/>
</dbReference>
<organism evidence="6 7">
    <name type="scientific">Panagrolaimus davidi</name>
    <dbReference type="NCBI Taxonomy" id="227884"/>
    <lineage>
        <taxon>Eukaryota</taxon>
        <taxon>Metazoa</taxon>
        <taxon>Ecdysozoa</taxon>
        <taxon>Nematoda</taxon>
        <taxon>Chromadorea</taxon>
        <taxon>Rhabditida</taxon>
        <taxon>Tylenchina</taxon>
        <taxon>Panagrolaimomorpha</taxon>
        <taxon>Panagrolaimoidea</taxon>
        <taxon>Panagrolaimidae</taxon>
        <taxon>Panagrolaimus</taxon>
    </lineage>
</organism>
<dbReference type="InterPro" id="IPR001650">
    <property type="entry name" value="Helicase_C-like"/>
</dbReference>
<protein>
    <submittedName>
        <fullName evidence="7">Chloroplast protein-transporting ATPase</fullName>
    </submittedName>
</protein>
<dbReference type="InterPro" id="IPR014018">
    <property type="entry name" value="SecA_motor_DEAD"/>
</dbReference>
<dbReference type="GO" id="GO:0005524">
    <property type="term" value="F:ATP binding"/>
    <property type="evidence" value="ECO:0007669"/>
    <property type="project" value="InterPro"/>
</dbReference>
<evidence type="ECO:0000256" key="1">
    <source>
        <dbReference type="ARBA" id="ARBA00022490"/>
    </source>
</evidence>
<accession>A0A914QME5</accession>
<dbReference type="SUPFAM" id="SSF52540">
    <property type="entry name" value="P-loop containing nucleoside triphosphate hydrolases"/>
    <property type="match status" value="2"/>
</dbReference>
<dbReference type="AlphaFoldDB" id="A0A914QME5"/>
<dbReference type="PRINTS" id="PR00906">
    <property type="entry name" value="SECA"/>
</dbReference>
<name>A0A914QME5_9BILA</name>
<dbReference type="GO" id="GO:0017038">
    <property type="term" value="P:protein import"/>
    <property type="evidence" value="ECO:0007669"/>
    <property type="project" value="InterPro"/>
</dbReference>